<accession>A0A6G9H5S7</accession>
<feature type="compositionally biased region" description="Low complexity" evidence="1">
    <location>
        <begin position="474"/>
        <end position="483"/>
    </location>
</feature>
<feature type="transmembrane region" description="Helical" evidence="2">
    <location>
        <begin position="140"/>
        <end position="160"/>
    </location>
</feature>
<feature type="transmembrane region" description="Helical" evidence="2">
    <location>
        <begin position="110"/>
        <end position="134"/>
    </location>
</feature>
<evidence type="ECO:0000313" key="3">
    <source>
        <dbReference type="EMBL" id="QIQ05656.1"/>
    </source>
</evidence>
<keyword evidence="4" id="KW-1185">Reference proteome</keyword>
<organism evidence="3 4">
    <name type="scientific">Streptomyces liangshanensis</name>
    <dbReference type="NCBI Taxonomy" id="2717324"/>
    <lineage>
        <taxon>Bacteria</taxon>
        <taxon>Bacillati</taxon>
        <taxon>Actinomycetota</taxon>
        <taxon>Actinomycetes</taxon>
        <taxon>Kitasatosporales</taxon>
        <taxon>Streptomycetaceae</taxon>
        <taxon>Streptomyces</taxon>
    </lineage>
</organism>
<feature type="transmembrane region" description="Helical" evidence="2">
    <location>
        <begin position="78"/>
        <end position="98"/>
    </location>
</feature>
<evidence type="ECO:0000256" key="1">
    <source>
        <dbReference type="SAM" id="MobiDB-lite"/>
    </source>
</evidence>
<reference evidence="3 4" key="1">
    <citation type="submission" date="2020-03" db="EMBL/GenBank/DDBJ databases">
        <title>A novel species.</title>
        <authorList>
            <person name="Gao J."/>
        </authorList>
    </citation>
    <scope>NUCLEOTIDE SEQUENCE [LARGE SCALE GENOMIC DNA]</scope>
    <source>
        <strain evidence="3 4">QMT-12</strain>
    </source>
</reference>
<dbReference type="RefSeq" id="WP_167034151.1">
    <property type="nucleotide sequence ID" value="NZ_CP050177.1"/>
</dbReference>
<protein>
    <submittedName>
        <fullName evidence="3">Uncharacterized protein</fullName>
    </submittedName>
</protein>
<feature type="region of interest" description="Disordered" evidence="1">
    <location>
        <begin position="1"/>
        <end position="37"/>
    </location>
</feature>
<evidence type="ECO:0000313" key="4">
    <source>
        <dbReference type="Proteomes" id="UP000501179"/>
    </source>
</evidence>
<dbReference type="KEGG" id="slia:HA039_28165"/>
<keyword evidence="2" id="KW-0472">Membrane</keyword>
<dbReference type="Proteomes" id="UP000501179">
    <property type="component" value="Chromosome"/>
</dbReference>
<keyword evidence="2" id="KW-1133">Transmembrane helix</keyword>
<gene>
    <name evidence="3" type="ORF">HA039_28165</name>
</gene>
<dbReference type="EMBL" id="CP050177">
    <property type="protein sequence ID" value="QIQ05656.1"/>
    <property type="molecule type" value="Genomic_DNA"/>
</dbReference>
<keyword evidence="2" id="KW-0812">Transmembrane</keyword>
<name>A0A6G9H5S7_9ACTN</name>
<feature type="transmembrane region" description="Helical" evidence="2">
    <location>
        <begin position="45"/>
        <end position="66"/>
    </location>
</feature>
<sequence length="483" mass="50824">MADSSTPQPQPDPSPSGTAGTGGASTPGDPPDAGRRRPPYLGGRVVWGLRAALFAYGVALAVVGIADVFWGNDFDVRTHGVVLVGTGAVVAGGTLVALRPEGRLGSMRGWAPRVADVVALGSTVWVLLCVGSNFTCQVVLGLTAGVALGAGLVALALLVADFTPAAGPRPGETPPAATPETMSSAEATLRGALVTAGAGLLAACVTLPQFWYSVRYEPSNSPPVVMVENGITEVEVRKDRLELTAEITLENTGRTPVRMLTSLYEISGTRIRLAGKPLPHDNLPFDRVFGGNYGSAARLSTYTTYTSPQQIQVGPVGEDYAWIGPGEKLRTTLQAHAPLGEFDLLRLTTDVAVARADRVETAAGEAGNYPDGRRRMNCDGTLIAESRRPLAHVGWFDRLTESDRELVTFWALSGDSGDNSPWWPAFPWTNVSIQHTGRGCEHALVPDRDGLEDDAMVGWASSVAEAAVPEEEPASPAKPAKKG</sequence>
<dbReference type="AlphaFoldDB" id="A0A6G9H5S7"/>
<feature type="region of interest" description="Disordered" evidence="1">
    <location>
        <begin position="464"/>
        <end position="483"/>
    </location>
</feature>
<proteinExistence type="predicted"/>
<evidence type="ECO:0000256" key="2">
    <source>
        <dbReference type="SAM" id="Phobius"/>
    </source>
</evidence>